<dbReference type="Pfam" id="PF07070">
    <property type="entry name" value="Spo0M"/>
    <property type="match status" value="1"/>
</dbReference>
<dbReference type="PANTHER" id="PTHR40053">
    <property type="entry name" value="SPORULATION-CONTROL PROTEIN SPO0M"/>
    <property type="match status" value="1"/>
</dbReference>
<dbReference type="AlphaFoldDB" id="A0A5R9FEI1"/>
<dbReference type="PANTHER" id="PTHR40053:SF1">
    <property type="entry name" value="SPORULATION-CONTROL PROTEIN SPO0M"/>
    <property type="match status" value="1"/>
</dbReference>
<comment type="caution">
    <text evidence="1">The sequence shown here is derived from an EMBL/GenBank/DDBJ whole genome shotgun (WGS) entry which is preliminary data.</text>
</comment>
<dbReference type="RefSeq" id="WP_138122360.1">
    <property type="nucleotide sequence ID" value="NZ_SWLG01000001.1"/>
</dbReference>
<proteinExistence type="predicted"/>
<dbReference type="OrthoDB" id="2351239at2"/>
<protein>
    <submittedName>
        <fullName evidence="1">Sporulation protein</fullName>
    </submittedName>
</protein>
<dbReference type="EMBL" id="SWLG01000001">
    <property type="protein sequence ID" value="TLS38974.1"/>
    <property type="molecule type" value="Genomic_DNA"/>
</dbReference>
<reference evidence="1 2" key="1">
    <citation type="submission" date="2019-04" db="EMBL/GenBank/DDBJ databases">
        <title>Bacillus caeni sp. nov., a bacterium isolated from mangrove sediment.</title>
        <authorList>
            <person name="Huang H."/>
            <person name="Mo K."/>
            <person name="Hu Y."/>
        </authorList>
    </citation>
    <scope>NUCLEOTIDE SEQUENCE [LARGE SCALE GENOMIC DNA]</scope>
    <source>
        <strain evidence="1 2">HB172195</strain>
    </source>
</reference>
<dbReference type="InterPro" id="IPR009776">
    <property type="entry name" value="Spore_0_M"/>
</dbReference>
<keyword evidence="2" id="KW-1185">Reference proteome</keyword>
<name>A0A5R9FEI1_9BACL</name>
<sequence length="258" mass="29623">MTIMNRMLASVGIGSARVDTQLEKDFFYPGEEMNGHVVIQGGKTAQEIDSVYLLLMTEYLREVDDKKIREETVIEKVKLTEPLKVNANERKRLPFVFTLPSDTPITTKKTPVWLKTALDIKKAVDPTDYDEINIVPDRLTRAILDALDKLGFELRKAECEKAPRQIKKRLPFVQEFEFVPTREFRGELDELEVIFFPGKDKVDLMLEIDRRGKRLVDLFQEAIDMGEKLALLTIDQSDIASGTMKLVNRLSTFIESKL</sequence>
<accession>A0A5R9FEI1</accession>
<evidence type="ECO:0000313" key="1">
    <source>
        <dbReference type="EMBL" id="TLS38974.1"/>
    </source>
</evidence>
<evidence type="ECO:0000313" key="2">
    <source>
        <dbReference type="Proteomes" id="UP000308230"/>
    </source>
</evidence>
<organism evidence="1 2">
    <name type="scientific">Exobacillus caeni</name>
    <dbReference type="NCBI Taxonomy" id="2574798"/>
    <lineage>
        <taxon>Bacteria</taxon>
        <taxon>Bacillati</taxon>
        <taxon>Bacillota</taxon>
        <taxon>Bacilli</taxon>
        <taxon>Bacillales</taxon>
        <taxon>Guptibacillaceae</taxon>
        <taxon>Exobacillus</taxon>
    </lineage>
</organism>
<gene>
    <name evidence="1" type="ORF">FCL54_01285</name>
</gene>
<dbReference type="Proteomes" id="UP000308230">
    <property type="component" value="Unassembled WGS sequence"/>
</dbReference>